<reference evidence="3" key="1">
    <citation type="submission" date="2021-01" db="EMBL/GenBank/DDBJ databases">
        <authorList>
            <person name="Kaushik A."/>
        </authorList>
    </citation>
    <scope>NUCLEOTIDE SEQUENCE</scope>
    <source>
        <strain evidence="3">AG5</strain>
    </source>
</reference>
<dbReference type="SUPFAM" id="SSF58104">
    <property type="entry name" value="Methyl-accepting chemotaxis protein (MCP) signaling domain"/>
    <property type="match status" value="1"/>
</dbReference>
<gene>
    <name evidence="3" type="ORF">RDB_LOCUS102272</name>
</gene>
<protein>
    <recommendedName>
        <fullName evidence="5">Laminin domain protein</fullName>
    </recommendedName>
</protein>
<dbReference type="EMBL" id="CAJNJQ010002169">
    <property type="protein sequence ID" value="CAE7167741.1"/>
    <property type="molecule type" value="Genomic_DNA"/>
</dbReference>
<comment type="caution">
    <text evidence="3">The sequence shown here is derived from an EMBL/GenBank/DDBJ whole genome shotgun (WGS) entry which is preliminary data.</text>
</comment>
<dbReference type="Proteomes" id="UP000663827">
    <property type="component" value="Unassembled WGS sequence"/>
</dbReference>
<feature type="non-terminal residue" evidence="3">
    <location>
        <position position="427"/>
    </location>
</feature>
<evidence type="ECO:0000313" key="4">
    <source>
        <dbReference type="Proteomes" id="UP000663827"/>
    </source>
</evidence>
<evidence type="ECO:0008006" key="5">
    <source>
        <dbReference type="Google" id="ProtNLM"/>
    </source>
</evidence>
<organism evidence="3 4">
    <name type="scientific">Rhizoctonia solani</name>
    <dbReference type="NCBI Taxonomy" id="456999"/>
    <lineage>
        <taxon>Eukaryota</taxon>
        <taxon>Fungi</taxon>
        <taxon>Dikarya</taxon>
        <taxon>Basidiomycota</taxon>
        <taxon>Agaricomycotina</taxon>
        <taxon>Agaricomycetes</taxon>
        <taxon>Cantharellales</taxon>
        <taxon>Ceratobasidiaceae</taxon>
        <taxon>Rhizoctonia</taxon>
    </lineage>
</organism>
<feature type="region of interest" description="Disordered" evidence="2">
    <location>
        <begin position="1"/>
        <end position="30"/>
    </location>
</feature>
<feature type="compositionally biased region" description="Polar residues" evidence="2">
    <location>
        <begin position="21"/>
        <end position="30"/>
    </location>
</feature>
<keyword evidence="1" id="KW-0175">Coiled coil</keyword>
<dbReference type="AlphaFoldDB" id="A0A8H3HWF1"/>
<feature type="compositionally biased region" description="Polar residues" evidence="2">
    <location>
        <begin position="1"/>
        <end position="10"/>
    </location>
</feature>
<feature type="coiled-coil region" evidence="1">
    <location>
        <begin position="243"/>
        <end position="273"/>
    </location>
</feature>
<sequence>MLLKRASSSGGDKPPKLSSDPAMTSYPNEQTFLPPELPPYLKKVHDMKLIVGIPSEEEIIGIHAVIRVANQVVDVQDMGDPTLLARLSEHLFDVQMAKYRSKYSGLLPEDAILVPPELPAHLSVSLTPVTGAPSEEEVIQVQNTIRAYQQYYNSSSLFDPRLDMELSQHLFDIQMARYAQRARQGRIIPILHAPSPDPTAVKQVVDIVEEPIVDTNNIGSGSDAIDSNQLARDLVDIGICDTLERSNRLAEHANQLAERANQLIERSNEIAERSNRLMERSSQPADRSNGLFKKFNQLLERLSKHLEVSNQLAEESTNPMERVGDILENTNRVLAKVQHAIVRNHKGNGKNALDCLINERGEVPGASDTVGWWDLKSLSEDRKNLNGAMSRITIPIDGVDHKIHFPDRLLGDFLRFYGIGDDLCKGA</sequence>
<name>A0A8H3HWF1_9AGAM</name>
<accession>A0A8H3HWF1</accession>
<evidence type="ECO:0000313" key="3">
    <source>
        <dbReference type="EMBL" id="CAE7167741.1"/>
    </source>
</evidence>
<evidence type="ECO:0000256" key="1">
    <source>
        <dbReference type="SAM" id="Coils"/>
    </source>
</evidence>
<proteinExistence type="predicted"/>
<evidence type="ECO:0000256" key="2">
    <source>
        <dbReference type="SAM" id="MobiDB-lite"/>
    </source>
</evidence>